<name>A0A1I7TJ91_9PELO</name>
<proteinExistence type="predicted"/>
<sequence>MLLAVYGQLDERFPKLCRGVKKWNADTGMEEQVAAFKQESTERCWTPIGQANLYVTRGEISVLMMVHKTTCVDVDVTIDNDPSETNTMLLSVYGQPDERSPKLCRGVKKRAPETEVEIFKMGRANCFSICLLLVHLLQQVAAQEVALDYRDGANSARGTRFQTREYRKMLDS</sequence>
<evidence type="ECO:0000313" key="2">
    <source>
        <dbReference type="WBParaSite" id="Csp11.Scaffold626.g6472.t1"/>
    </source>
</evidence>
<dbReference type="AlphaFoldDB" id="A0A1I7TJ91"/>
<dbReference type="STRING" id="1561998.A0A1I7TJ91"/>
<organism evidence="1 2">
    <name type="scientific">Caenorhabditis tropicalis</name>
    <dbReference type="NCBI Taxonomy" id="1561998"/>
    <lineage>
        <taxon>Eukaryota</taxon>
        <taxon>Metazoa</taxon>
        <taxon>Ecdysozoa</taxon>
        <taxon>Nematoda</taxon>
        <taxon>Chromadorea</taxon>
        <taxon>Rhabditida</taxon>
        <taxon>Rhabditina</taxon>
        <taxon>Rhabditomorpha</taxon>
        <taxon>Rhabditoidea</taxon>
        <taxon>Rhabditidae</taxon>
        <taxon>Peloderinae</taxon>
        <taxon>Caenorhabditis</taxon>
    </lineage>
</organism>
<accession>A0A1I7TJ91</accession>
<dbReference type="eggNOG" id="KOG2277">
    <property type="taxonomic scope" value="Eukaryota"/>
</dbReference>
<dbReference type="WBParaSite" id="Csp11.Scaffold626.g6472.t1">
    <property type="protein sequence ID" value="Csp11.Scaffold626.g6472.t1"/>
    <property type="gene ID" value="Csp11.Scaffold626.g6472"/>
</dbReference>
<protein>
    <submittedName>
        <fullName evidence="2">PITH domain-containing protein</fullName>
    </submittedName>
</protein>
<evidence type="ECO:0000313" key="1">
    <source>
        <dbReference type="Proteomes" id="UP000095282"/>
    </source>
</evidence>
<dbReference type="Proteomes" id="UP000095282">
    <property type="component" value="Unplaced"/>
</dbReference>
<keyword evidence="1" id="KW-1185">Reference proteome</keyword>
<dbReference type="Gene3D" id="1.10.1410.10">
    <property type="match status" value="1"/>
</dbReference>
<reference evidence="2" key="1">
    <citation type="submission" date="2016-11" db="UniProtKB">
        <authorList>
            <consortium name="WormBaseParasite"/>
        </authorList>
    </citation>
    <scope>IDENTIFICATION</scope>
</reference>